<evidence type="ECO:0000313" key="1">
    <source>
        <dbReference type="EMBL" id="PCD01636.1"/>
    </source>
</evidence>
<dbReference type="AlphaFoldDB" id="A0A2A4B1X4"/>
<dbReference type="Proteomes" id="UP000218366">
    <property type="component" value="Unassembled WGS sequence"/>
</dbReference>
<reference evidence="1 2" key="1">
    <citation type="submission" date="2017-09" db="EMBL/GenBank/DDBJ databases">
        <title>Sphingomonas spermidinifaciens 9NM-10, whole genome shotgun sequence.</title>
        <authorList>
            <person name="Feng G."/>
            <person name="Zhu H."/>
        </authorList>
    </citation>
    <scope>NUCLEOTIDE SEQUENCE [LARGE SCALE GENOMIC DNA]</scope>
    <source>
        <strain evidence="1 2">9NM-10</strain>
    </source>
</reference>
<dbReference type="OrthoDB" id="9811423at2"/>
<dbReference type="Pfam" id="PF06945">
    <property type="entry name" value="DUF1289"/>
    <property type="match status" value="1"/>
</dbReference>
<name>A0A2A4B1X4_9SPHN</name>
<accession>A0A2A4B1X4</accession>
<proteinExistence type="predicted"/>
<sequence length="67" mass="7321">MTRAFERTPTVAIESPCILVCTLDTASGLCLGCGRTSDEIASWTRLSPAARRAVMAELPQRLARLER</sequence>
<dbReference type="InterPro" id="IPR010710">
    <property type="entry name" value="DUF1289"/>
</dbReference>
<protein>
    <submittedName>
        <fullName evidence="1">DUF1289 domain-containing protein</fullName>
    </submittedName>
</protein>
<gene>
    <name evidence="1" type="ORF">COC42_16050</name>
</gene>
<dbReference type="PANTHER" id="PTHR35175">
    <property type="entry name" value="DUF1289 DOMAIN-CONTAINING PROTEIN"/>
    <property type="match status" value="1"/>
</dbReference>
<dbReference type="EMBL" id="NWMW01000003">
    <property type="protein sequence ID" value="PCD01636.1"/>
    <property type="molecule type" value="Genomic_DNA"/>
</dbReference>
<evidence type="ECO:0000313" key="2">
    <source>
        <dbReference type="Proteomes" id="UP000218366"/>
    </source>
</evidence>
<dbReference type="PANTHER" id="PTHR35175:SF2">
    <property type="entry name" value="DUF1289 DOMAIN-CONTAINING PROTEIN"/>
    <property type="match status" value="1"/>
</dbReference>
<comment type="caution">
    <text evidence="1">The sequence shown here is derived from an EMBL/GenBank/DDBJ whole genome shotgun (WGS) entry which is preliminary data.</text>
</comment>
<organism evidence="1 2">
    <name type="scientific">Sphingomonas spermidinifaciens</name>
    <dbReference type="NCBI Taxonomy" id="1141889"/>
    <lineage>
        <taxon>Bacteria</taxon>
        <taxon>Pseudomonadati</taxon>
        <taxon>Pseudomonadota</taxon>
        <taxon>Alphaproteobacteria</taxon>
        <taxon>Sphingomonadales</taxon>
        <taxon>Sphingomonadaceae</taxon>
        <taxon>Sphingomonas</taxon>
    </lineage>
</organism>
<keyword evidence="2" id="KW-1185">Reference proteome</keyword>
<dbReference type="RefSeq" id="WP_096344381.1">
    <property type="nucleotide sequence ID" value="NZ_NWMW01000003.1"/>
</dbReference>